<protein>
    <submittedName>
        <fullName evidence="1">Uncharacterized protein</fullName>
    </submittedName>
</protein>
<feature type="non-terminal residue" evidence="1">
    <location>
        <position position="33"/>
    </location>
</feature>
<dbReference type="EMBL" id="BARS01011449">
    <property type="protein sequence ID" value="GAF90048.1"/>
    <property type="molecule type" value="Genomic_DNA"/>
</dbReference>
<name>X0T998_9ZZZZ</name>
<evidence type="ECO:0000313" key="1">
    <source>
        <dbReference type="EMBL" id="GAF90048.1"/>
    </source>
</evidence>
<comment type="caution">
    <text evidence="1">The sequence shown here is derived from an EMBL/GenBank/DDBJ whole genome shotgun (WGS) entry which is preliminary data.</text>
</comment>
<accession>X0T998</accession>
<dbReference type="AlphaFoldDB" id="X0T998"/>
<reference evidence="1" key="1">
    <citation type="journal article" date="2014" name="Front. Microbiol.">
        <title>High frequency of phylogenetically diverse reductive dehalogenase-homologous genes in deep subseafloor sedimentary metagenomes.</title>
        <authorList>
            <person name="Kawai M."/>
            <person name="Futagami T."/>
            <person name="Toyoda A."/>
            <person name="Takaki Y."/>
            <person name="Nishi S."/>
            <person name="Hori S."/>
            <person name="Arai W."/>
            <person name="Tsubouchi T."/>
            <person name="Morono Y."/>
            <person name="Uchiyama I."/>
            <person name="Ito T."/>
            <person name="Fujiyama A."/>
            <person name="Inagaki F."/>
            <person name="Takami H."/>
        </authorList>
    </citation>
    <scope>NUCLEOTIDE SEQUENCE</scope>
    <source>
        <strain evidence="1">Expedition CK06-06</strain>
    </source>
</reference>
<gene>
    <name evidence="1" type="ORF">S01H1_20823</name>
</gene>
<proteinExistence type="predicted"/>
<sequence length="33" mass="3726">MRTIYSQFIWIMLFGLFGFIANGAVAEEAGFKP</sequence>
<organism evidence="1">
    <name type="scientific">marine sediment metagenome</name>
    <dbReference type="NCBI Taxonomy" id="412755"/>
    <lineage>
        <taxon>unclassified sequences</taxon>
        <taxon>metagenomes</taxon>
        <taxon>ecological metagenomes</taxon>
    </lineage>
</organism>